<name>X0SD68_9ZZZZ</name>
<evidence type="ECO:0000313" key="2">
    <source>
        <dbReference type="EMBL" id="GAF78968.1"/>
    </source>
</evidence>
<keyword evidence="1" id="KW-0812">Transmembrane</keyword>
<keyword evidence="1" id="KW-1133">Transmembrane helix</keyword>
<dbReference type="AlphaFoldDB" id="X0SD68"/>
<feature type="transmembrane region" description="Helical" evidence="1">
    <location>
        <begin position="42"/>
        <end position="61"/>
    </location>
</feature>
<gene>
    <name evidence="2" type="ORF">S01H1_08769</name>
</gene>
<reference evidence="2" key="1">
    <citation type="journal article" date="2014" name="Front. Microbiol.">
        <title>High frequency of phylogenetically diverse reductive dehalogenase-homologous genes in deep subseafloor sedimentary metagenomes.</title>
        <authorList>
            <person name="Kawai M."/>
            <person name="Futagami T."/>
            <person name="Toyoda A."/>
            <person name="Takaki Y."/>
            <person name="Nishi S."/>
            <person name="Hori S."/>
            <person name="Arai W."/>
            <person name="Tsubouchi T."/>
            <person name="Morono Y."/>
            <person name="Uchiyama I."/>
            <person name="Ito T."/>
            <person name="Fujiyama A."/>
            <person name="Inagaki F."/>
            <person name="Takami H."/>
        </authorList>
    </citation>
    <scope>NUCLEOTIDE SEQUENCE</scope>
    <source>
        <strain evidence="2">Expedition CK06-06</strain>
    </source>
</reference>
<accession>X0SD68</accession>
<sequence length="97" mass="11022">MNKAQLEAIAEELTKLAKHLKNANGMVINLPDSKSKRILSSYLINVGLMTFYLGIWMCSVFEQLSDTSSPMTIDKFNKMMEKLMREKENDSNSETGK</sequence>
<protein>
    <submittedName>
        <fullName evidence="2">Uncharacterized protein</fullName>
    </submittedName>
</protein>
<comment type="caution">
    <text evidence="2">The sequence shown here is derived from an EMBL/GenBank/DDBJ whole genome shotgun (WGS) entry which is preliminary data.</text>
</comment>
<keyword evidence="1" id="KW-0472">Membrane</keyword>
<evidence type="ECO:0000256" key="1">
    <source>
        <dbReference type="SAM" id="Phobius"/>
    </source>
</evidence>
<proteinExistence type="predicted"/>
<dbReference type="EMBL" id="BARS01004486">
    <property type="protein sequence ID" value="GAF78968.1"/>
    <property type="molecule type" value="Genomic_DNA"/>
</dbReference>
<organism evidence="2">
    <name type="scientific">marine sediment metagenome</name>
    <dbReference type="NCBI Taxonomy" id="412755"/>
    <lineage>
        <taxon>unclassified sequences</taxon>
        <taxon>metagenomes</taxon>
        <taxon>ecological metagenomes</taxon>
    </lineage>
</organism>